<dbReference type="EMBL" id="BAAANT010000012">
    <property type="protein sequence ID" value="GAA2142366.1"/>
    <property type="molecule type" value="Genomic_DNA"/>
</dbReference>
<protein>
    <submittedName>
        <fullName evidence="1">Uncharacterized protein</fullName>
    </submittedName>
</protein>
<organism evidence="1 2">
    <name type="scientific">Kitasatospora kazusensis</name>
    <dbReference type="NCBI Taxonomy" id="407974"/>
    <lineage>
        <taxon>Bacteria</taxon>
        <taxon>Bacillati</taxon>
        <taxon>Actinomycetota</taxon>
        <taxon>Actinomycetes</taxon>
        <taxon>Kitasatosporales</taxon>
        <taxon>Streptomycetaceae</taxon>
        <taxon>Kitasatospora</taxon>
    </lineage>
</organism>
<sequence>MQFKSVQTGRLYGGDRVPPMDFAKNGCRRFLAVDIDVATVPVACVLNGWERRTAPLHRAEIHWREESSPARPPLCRLLRHQRSPVASAR</sequence>
<dbReference type="Proteomes" id="UP001422759">
    <property type="component" value="Unassembled WGS sequence"/>
</dbReference>
<comment type="caution">
    <text evidence="1">The sequence shown here is derived from an EMBL/GenBank/DDBJ whole genome shotgun (WGS) entry which is preliminary data.</text>
</comment>
<accession>A0ABN2ZHN3</accession>
<evidence type="ECO:0000313" key="1">
    <source>
        <dbReference type="EMBL" id="GAA2142366.1"/>
    </source>
</evidence>
<reference evidence="1 2" key="1">
    <citation type="journal article" date="2019" name="Int. J. Syst. Evol. Microbiol.">
        <title>The Global Catalogue of Microorganisms (GCM) 10K type strain sequencing project: providing services to taxonomists for standard genome sequencing and annotation.</title>
        <authorList>
            <consortium name="The Broad Institute Genomics Platform"/>
            <consortium name="The Broad Institute Genome Sequencing Center for Infectious Disease"/>
            <person name="Wu L."/>
            <person name="Ma J."/>
        </authorList>
    </citation>
    <scope>NUCLEOTIDE SEQUENCE [LARGE SCALE GENOMIC DNA]</scope>
    <source>
        <strain evidence="1 2">JCM 14560</strain>
    </source>
</reference>
<evidence type="ECO:0000313" key="2">
    <source>
        <dbReference type="Proteomes" id="UP001422759"/>
    </source>
</evidence>
<proteinExistence type="predicted"/>
<keyword evidence="2" id="KW-1185">Reference proteome</keyword>
<gene>
    <name evidence="1" type="ORF">GCM10009760_27450</name>
</gene>
<name>A0ABN2ZHN3_9ACTN</name>